<accession>A0A267E754</accession>
<dbReference type="Gene3D" id="1.20.58.1250">
    <property type="entry name" value="Tubulin Binding Cofactor C, N-terminal domain"/>
    <property type="match status" value="1"/>
</dbReference>
<evidence type="ECO:0000256" key="4">
    <source>
        <dbReference type="ARBA" id="ARBA00022990"/>
    </source>
</evidence>
<evidence type="ECO:0000313" key="9">
    <source>
        <dbReference type="EMBL" id="PAA57401.1"/>
    </source>
</evidence>
<evidence type="ECO:0000313" key="10">
    <source>
        <dbReference type="Proteomes" id="UP000215902"/>
    </source>
</evidence>
<dbReference type="InterPro" id="IPR017901">
    <property type="entry name" value="C-CAP_CF_C-like"/>
</dbReference>
<proteinExistence type="inferred from homology"/>
<dbReference type="InterPro" id="IPR012945">
    <property type="entry name" value="Tubulin-bd_cofactor_C_dom"/>
</dbReference>
<dbReference type="InterPro" id="IPR027684">
    <property type="entry name" value="TBCC"/>
</dbReference>
<dbReference type="InterPro" id="IPR006599">
    <property type="entry name" value="CARP_motif"/>
</dbReference>
<keyword evidence="4" id="KW-0007">Acetylation</keyword>
<dbReference type="Pfam" id="PF16752">
    <property type="entry name" value="TBCC_N"/>
    <property type="match status" value="1"/>
</dbReference>
<dbReference type="Gene3D" id="2.160.20.70">
    <property type="match status" value="1"/>
</dbReference>
<evidence type="ECO:0000256" key="6">
    <source>
        <dbReference type="ARBA" id="ARBA00026055"/>
    </source>
</evidence>
<dbReference type="EMBL" id="NIVC01002493">
    <property type="protein sequence ID" value="PAA57401.1"/>
    <property type="molecule type" value="Genomic_DNA"/>
</dbReference>
<feature type="domain" description="C-CAP/cofactor C-like" evidence="8">
    <location>
        <begin position="159"/>
        <end position="303"/>
    </location>
</feature>
<dbReference type="InterPro" id="IPR016098">
    <property type="entry name" value="CAP/MinC_C"/>
</dbReference>
<comment type="caution">
    <text evidence="9">The sequence shown here is derived from an EMBL/GenBank/DDBJ whole genome shotgun (WGS) entry which is preliminary data.</text>
</comment>
<evidence type="ECO:0000256" key="2">
    <source>
        <dbReference type="ARBA" id="ARBA00008848"/>
    </source>
</evidence>
<dbReference type="STRING" id="282301.A0A267E754"/>
<comment type="subunit">
    <text evidence="6">Supercomplex made of cofactors A to E. Cofactors A and D function by capturing and stabilizing tubulin in a quasi-native conformation. Cofactor E binds to the cofactor D-tubulin complex; interaction with cofactor C then causes the release of tubulin polypeptides that are committed to the native state.</text>
</comment>
<sequence>QQIMSTPSTSTTDSRLAEMTAKMTAREAEIRRRIEELRACRAEGKSEAEQYTAFEAAFDAERLAIVEDMEALESVKTAAISTVEINNSLAAINDKIACLQRYHSDSVGFLPAYVSASAKAKVEELANKLADLRERVVPKKKFAFSSAASSNRNPKQQQPQQQPQKQQQQTQQPKVEPTLHNLTGKTVVLSDESVANKDILLSDLADCTIKVLSHPATLHLNGLTNCTILCGPVHRSVLIEKCTDFTLVVACHQLRLHCSTRCKLYLHVTSTPIIEYSNDVLIAPYNFNYANLSDHVTLSGLNWHRNQWDQVQDFNHLAGHVASPNWSIMPEADRLNWEE</sequence>
<protein>
    <recommendedName>
        <fullName evidence="8">C-CAP/cofactor C-like domain-containing protein</fullName>
    </recommendedName>
</protein>
<evidence type="ECO:0000256" key="3">
    <source>
        <dbReference type="ARBA" id="ARBA00022490"/>
    </source>
</evidence>
<dbReference type="PANTHER" id="PTHR15139:SF0">
    <property type="entry name" value="TUBULIN-SPECIFIC CHAPERONE C"/>
    <property type="match status" value="1"/>
</dbReference>
<dbReference type="SMART" id="SM00673">
    <property type="entry name" value="CARP"/>
    <property type="match status" value="2"/>
</dbReference>
<comment type="subcellular location">
    <subcellularLocation>
        <location evidence="1">Cytoplasm</location>
    </subcellularLocation>
</comment>
<gene>
    <name evidence="9" type="ORF">BOX15_Mlig027973g1</name>
</gene>
<comment type="similarity">
    <text evidence="2">Belongs to the TBCC family.</text>
</comment>
<dbReference type="GO" id="GO:0015631">
    <property type="term" value="F:tubulin binding"/>
    <property type="evidence" value="ECO:0007669"/>
    <property type="project" value="InterPro"/>
</dbReference>
<name>A0A267E754_9PLAT</name>
<dbReference type="GO" id="GO:0007021">
    <property type="term" value="P:tubulin complex assembly"/>
    <property type="evidence" value="ECO:0007669"/>
    <property type="project" value="TreeGrafter"/>
</dbReference>
<keyword evidence="3" id="KW-0963">Cytoplasm</keyword>
<dbReference type="Pfam" id="PF07986">
    <property type="entry name" value="TBCC"/>
    <property type="match status" value="1"/>
</dbReference>
<evidence type="ECO:0000259" key="8">
    <source>
        <dbReference type="PROSITE" id="PS51329"/>
    </source>
</evidence>
<feature type="non-terminal residue" evidence="9">
    <location>
        <position position="1"/>
    </location>
</feature>
<dbReference type="InterPro" id="IPR038397">
    <property type="entry name" value="TBCC_N_sf"/>
</dbReference>
<reference evidence="9 10" key="1">
    <citation type="submission" date="2017-06" db="EMBL/GenBank/DDBJ databases">
        <title>A platform for efficient transgenesis in Macrostomum lignano, a flatworm model organism for stem cell research.</title>
        <authorList>
            <person name="Berezikov E."/>
        </authorList>
    </citation>
    <scope>NUCLEOTIDE SEQUENCE [LARGE SCALE GENOMIC DNA]</scope>
    <source>
        <strain evidence="9">DV1</strain>
        <tissue evidence="9">Whole organism</tissue>
    </source>
</reference>
<feature type="compositionally biased region" description="Low complexity" evidence="7">
    <location>
        <begin position="145"/>
        <end position="174"/>
    </location>
</feature>
<feature type="region of interest" description="Disordered" evidence="7">
    <location>
        <begin position="145"/>
        <end position="177"/>
    </location>
</feature>
<dbReference type="InterPro" id="IPR031925">
    <property type="entry name" value="TBCC_N"/>
</dbReference>
<dbReference type="AlphaFoldDB" id="A0A267E754"/>
<evidence type="ECO:0000256" key="5">
    <source>
        <dbReference type="ARBA" id="ARBA00023186"/>
    </source>
</evidence>
<dbReference type="PANTHER" id="PTHR15139">
    <property type="entry name" value="TUBULIN FOLDING COFACTOR C"/>
    <property type="match status" value="1"/>
</dbReference>
<dbReference type="Proteomes" id="UP000215902">
    <property type="component" value="Unassembled WGS sequence"/>
</dbReference>
<keyword evidence="10" id="KW-1185">Reference proteome</keyword>
<dbReference type="GO" id="GO:0007023">
    <property type="term" value="P:post-chaperonin tubulin folding pathway"/>
    <property type="evidence" value="ECO:0007669"/>
    <property type="project" value="InterPro"/>
</dbReference>
<keyword evidence="5" id="KW-0143">Chaperone</keyword>
<dbReference type="PROSITE" id="PS51329">
    <property type="entry name" value="C_CAP_COFACTOR_C"/>
    <property type="match status" value="1"/>
</dbReference>
<dbReference type="OrthoDB" id="194775at2759"/>
<dbReference type="GO" id="GO:0005737">
    <property type="term" value="C:cytoplasm"/>
    <property type="evidence" value="ECO:0007669"/>
    <property type="project" value="UniProtKB-SubCell"/>
</dbReference>
<evidence type="ECO:0000256" key="1">
    <source>
        <dbReference type="ARBA" id="ARBA00004496"/>
    </source>
</evidence>
<organism evidence="9 10">
    <name type="scientific">Macrostomum lignano</name>
    <dbReference type="NCBI Taxonomy" id="282301"/>
    <lineage>
        <taxon>Eukaryota</taxon>
        <taxon>Metazoa</taxon>
        <taxon>Spiralia</taxon>
        <taxon>Lophotrochozoa</taxon>
        <taxon>Platyhelminthes</taxon>
        <taxon>Rhabditophora</taxon>
        <taxon>Macrostomorpha</taxon>
        <taxon>Macrostomida</taxon>
        <taxon>Macrostomidae</taxon>
        <taxon>Macrostomum</taxon>
    </lineage>
</organism>
<evidence type="ECO:0000256" key="7">
    <source>
        <dbReference type="SAM" id="MobiDB-lite"/>
    </source>
</evidence>